<comment type="caution">
    <text evidence="5">The sequence shown here is derived from an EMBL/GenBank/DDBJ whole genome shotgun (WGS) entry which is preliminary data.</text>
</comment>
<keyword evidence="2" id="KW-0238">DNA-binding</keyword>
<evidence type="ECO:0000259" key="4">
    <source>
        <dbReference type="Pfam" id="PF12802"/>
    </source>
</evidence>
<keyword evidence="3" id="KW-0804">Transcription</keyword>
<accession>A0A939PJP4</accession>
<evidence type="ECO:0000313" key="5">
    <source>
        <dbReference type="EMBL" id="MBO2453971.1"/>
    </source>
</evidence>
<evidence type="ECO:0000256" key="2">
    <source>
        <dbReference type="ARBA" id="ARBA00023125"/>
    </source>
</evidence>
<dbReference type="PANTHER" id="PTHR38465">
    <property type="entry name" value="HTH-TYPE TRANSCRIPTIONAL REGULATOR MJ1563-RELATED"/>
    <property type="match status" value="1"/>
</dbReference>
<gene>
    <name evidence="5" type="ORF">J4573_43260</name>
</gene>
<dbReference type="Pfam" id="PF12802">
    <property type="entry name" value="MarR_2"/>
    <property type="match status" value="1"/>
</dbReference>
<protein>
    <submittedName>
        <fullName evidence="5">MarR family transcriptional regulator</fullName>
    </submittedName>
</protein>
<organism evidence="5 6">
    <name type="scientific">Actinomadura barringtoniae</name>
    <dbReference type="NCBI Taxonomy" id="1427535"/>
    <lineage>
        <taxon>Bacteria</taxon>
        <taxon>Bacillati</taxon>
        <taxon>Actinomycetota</taxon>
        <taxon>Actinomycetes</taxon>
        <taxon>Streptosporangiales</taxon>
        <taxon>Thermomonosporaceae</taxon>
        <taxon>Actinomadura</taxon>
    </lineage>
</organism>
<proteinExistence type="predicted"/>
<keyword evidence="6" id="KW-1185">Reference proteome</keyword>
<sequence length="167" mass="18871">MVEDEKLLRFVEGFAVFLNDMGIPRMPARVFAFVLAGDAEVYGAAELAEGLKVSPAAISTAVRYLVQTGLLTRENRPGRRGDQYRIFDDDVWSTIIKAREPLLRRSEAFLADGITVIPEGPGARRMRETLEFFRFVCDELPAQEQRWKKHLEAHRDSVEGSGDEEAE</sequence>
<dbReference type="GO" id="GO:0003677">
    <property type="term" value="F:DNA binding"/>
    <property type="evidence" value="ECO:0007669"/>
    <property type="project" value="UniProtKB-KW"/>
</dbReference>
<dbReference type="EMBL" id="JAGEOJ010000023">
    <property type="protein sequence ID" value="MBO2453971.1"/>
    <property type="molecule type" value="Genomic_DNA"/>
</dbReference>
<dbReference type="Proteomes" id="UP000669179">
    <property type="component" value="Unassembled WGS sequence"/>
</dbReference>
<evidence type="ECO:0000313" key="6">
    <source>
        <dbReference type="Proteomes" id="UP000669179"/>
    </source>
</evidence>
<dbReference type="SUPFAM" id="SSF46785">
    <property type="entry name" value="Winged helix' DNA-binding domain"/>
    <property type="match status" value="1"/>
</dbReference>
<dbReference type="InterPro" id="IPR036388">
    <property type="entry name" value="WH-like_DNA-bd_sf"/>
</dbReference>
<dbReference type="RefSeq" id="WP_208262032.1">
    <property type="nucleotide sequence ID" value="NZ_JAGEOJ010000023.1"/>
</dbReference>
<dbReference type="InterPro" id="IPR000835">
    <property type="entry name" value="HTH_MarR-typ"/>
</dbReference>
<reference evidence="5" key="1">
    <citation type="submission" date="2021-03" db="EMBL/GenBank/DDBJ databases">
        <authorList>
            <person name="Kanchanasin P."/>
            <person name="Saeng-In P."/>
            <person name="Phongsopitanun W."/>
            <person name="Yuki M."/>
            <person name="Kudo T."/>
            <person name="Ohkuma M."/>
            <person name="Tanasupawat S."/>
        </authorList>
    </citation>
    <scope>NUCLEOTIDE SEQUENCE</scope>
    <source>
        <strain evidence="5">GKU 128</strain>
    </source>
</reference>
<dbReference type="GO" id="GO:0003700">
    <property type="term" value="F:DNA-binding transcription factor activity"/>
    <property type="evidence" value="ECO:0007669"/>
    <property type="project" value="InterPro"/>
</dbReference>
<keyword evidence="1" id="KW-0805">Transcription regulation</keyword>
<dbReference type="Gene3D" id="1.10.10.10">
    <property type="entry name" value="Winged helix-like DNA-binding domain superfamily/Winged helix DNA-binding domain"/>
    <property type="match status" value="1"/>
</dbReference>
<evidence type="ECO:0000256" key="3">
    <source>
        <dbReference type="ARBA" id="ARBA00023163"/>
    </source>
</evidence>
<dbReference type="PANTHER" id="PTHR38465:SF2">
    <property type="entry name" value="HTH-TYPE TRANSCRIPTIONAL REGULATOR MMPR5"/>
    <property type="match status" value="1"/>
</dbReference>
<dbReference type="AlphaFoldDB" id="A0A939PJP4"/>
<dbReference type="InterPro" id="IPR052362">
    <property type="entry name" value="HTH-GbsR_regulator"/>
</dbReference>
<name>A0A939PJP4_9ACTN</name>
<feature type="domain" description="HTH marR-type" evidence="4">
    <location>
        <begin position="22"/>
        <end position="80"/>
    </location>
</feature>
<dbReference type="InterPro" id="IPR036390">
    <property type="entry name" value="WH_DNA-bd_sf"/>
</dbReference>
<evidence type="ECO:0000256" key="1">
    <source>
        <dbReference type="ARBA" id="ARBA00023015"/>
    </source>
</evidence>